<dbReference type="InterPro" id="IPR011604">
    <property type="entry name" value="PDDEXK-like_dom_sf"/>
</dbReference>
<keyword evidence="9 13" id="KW-0408">Iron</keyword>
<dbReference type="GO" id="GO:0046872">
    <property type="term" value="F:metal ion binding"/>
    <property type="evidence" value="ECO:0007669"/>
    <property type="project" value="UniProtKB-KW"/>
</dbReference>
<evidence type="ECO:0000256" key="1">
    <source>
        <dbReference type="ARBA" id="ARBA00001966"/>
    </source>
</evidence>
<keyword evidence="7 13" id="KW-0378">Hydrolase</keyword>
<protein>
    <recommendedName>
        <fullName evidence="4 13">CRISPR-associated exonuclease Cas4</fullName>
        <ecNumber evidence="3 13">3.1.12.1</ecNumber>
    </recommendedName>
</protein>
<dbReference type="PANTHER" id="PTHR36531">
    <property type="entry name" value="CRISPR-ASSOCIATED EXONUCLEASE CAS4"/>
    <property type="match status" value="1"/>
</dbReference>
<dbReference type="EC" id="3.1.12.1" evidence="3 13"/>
<evidence type="ECO:0000256" key="2">
    <source>
        <dbReference type="ARBA" id="ARBA00009189"/>
    </source>
</evidence>
<proteinExistence type="inferred from homology"/>
<evidence type="ECO:0000256" key="10">
    <source>
        <dbReference type="ARBA" id="ARBA00023014"/>
    </source>
</evidence>
<keyword evidence="11 13" id="KW-0051">Antiviral defense</keyword>
<dbReference type="Proteomes" id="UP000027093">
    <property type="component" value="Chromosome"/>
</dbReference>
<evidence type="ECO:0000256" key="12">
    <source>
        <dbReference type="ARBA" id="ARBA00023211"/>
    </source>
</evidence>
<dbReference type="InterPro" id="IPR051827">
    <property type="entry name" value="Cas4_exonuclease"/>
</dbReference>
<evidence type="ECO:0000313" key="15">
    <source>
        <dbReference type="EMBL" id="AIC15991.1"/>
    </source>
</evidence>
<name>A0A060HR54_9ARCH</name>
<comment type="function">
    <text evidence="13">CRISPR (clustered regularly interspaced short palindromic repeat) is an adaptive immune system that provides protection against mobile genetic elements (viruses, transposable elements and conjugative plasmids). CRISPR clusters contain sequences complementary to antecedent mobile elements and target invading nucleic acids. CRISPR clusters are transcribed and processed into CRISPR RNA (crRNA).</text>
</comment>
<dbReference type="PANTHER" id="PTHR36531:SF6">
    <property type="entry name" value="DNA REPLICATION ATP-DEPENDENT HELICASE_NUCLEASE DNA2"/>
    <property type="match status" value="1"/>
</dbReference>
<dbReference type="InterPro" id="IPR022765">
    <property type="entry name" value="Dna2/Cas4_DUF83"/>
</dbReference>
<comment type="cofactor">
    <cofactor evidence="1">
        <name>[4Fe-4S] cluster</name>
        <dbReference type="ChEBI" id="CHEBI:49883"/>
    </cofactor>
</comment>
<reference evidence="15 16" key="1">
    <citation type="journal article" date="2014" name="Int. J. Syst. Evol. Microbiol.">
        <title>Nitrososphaera viennensis gen. nov., sp. nov., an aerobic and mesophilic, ammonia-oxidizing archaeon from soil and a member of the archaeal phylum Thaumarchaeota.</title>
        <authorList>
            <person name="Stieglmeier M."/>
            <person name="Klingl A."/>
            <person name="Alves R.J."/>
            <person name="Rittmann S.K."/>
            <person name="Melcher M."/>
            <person name="Leisch N."/>
            <person name="Schleper C."/>
        </authorList>
    </citation>
    <scope>NUCLEOTIDE SEQUENCE [LARGE SCALE GENOMIC DNA]</scope>
    <source>
        <strain evidence="15">EN76</strain>
    </source>
</reference>
<dbReference type="NCBIfam" id="TIGR00372">
    <property type="entry name" value="cas4"/>
    <property type="match status" value="1"/>
</dbReference>
<keyword evidence="6 13" id="KW-0479">Metal-binding</keyword>
<keyword evidence="10 13" id="KW-0411">Iron-sulfur</keyword>
<keyword evidence="5 13" id="KW-0540">Nuclease</keyword>
<evidence type="ECO:0000256" key="13">
    <source>
        <dbReference type="RuleBase" id="RU365022"/>
    </source>
</evidence>
<dbReference type="RefSeq" id="WP_075054867.1">
    <property type="nucleotide sequence ID" value="NZ_CP007536.1"/>
</dbReference>
<evidence type="ECO:0000256" key="3">
    <source>
        <dbReference type="ARBA" id="ARBA00012768"/>
    </source>
</evidence>
<evidence type="ECO:0000256" key="7">
    <source>
        <dbReference type="ARBA" id="ARBA00022801"/>
    </source>
</evidence>
<dbReference type="InterPro" id="IPR013343">
    <property type="entry name" value="CRISPR-assoc_prot_Cas4"/>
</dbReference>
<comment type="cofactor">
    <cofactor evidence="13">
        <name>iron-sulfur cluster</name>
        <dbReference type="ChEBI" id="CHEBI:30408"/>
    </cofactor>
</comment>
<dbReference type="STRING" id="926571.NVIE_017300"/>
<keyword evidence="12 13" id="KW-0464">Manganese</keyword>
<feature type="domain" description="DUF83" evidence="14">
    <location>
        <begin position="7"/>
        <end position="188"/>
    </location>
</feature>
<evidence type="ECO:0000313" key="16">
    <source>
        <dbReference type="Proteomes" id="UP000027093"/>
    </source>
</evidence>
<keyword evidence="16" id="KW-1185">Reference proteome</keyword>
<gene>
    <name evidence="15" type="primary">cas4-1</name>
    <name evidence="15" type="ORF">NVIE_017300</name>
</gene>
<dbReference type="Pfam" id="PF01930">
    <property type="entry name" value="Cas_Cas4"/>
    <property type="match status" value="1"/>
</dbReference>
<comment type="similarity">
    <text evidence="2 13">Belongs to the CRISPR-associated exonuclease Cas4 family.</text>
</comment>
<sequence>MKDLITVTDVVENAFCPKFTYYSLVLGLRQYEEKRGTVLAGRALHTRSEKDNRDYLPKIGRGKKLVAFQLYSMRLGLSGKIDEAYETASEIVLVERKYSDFTVITDTLKTQVGLLSILLEENRNKRVARAFVVFQKSQRVVKEIELTQGLKDFALQKLESVKQILASGISPDVKYSSKCLDCTYKKVCPTGSLYRVP</sequence>
<dbReference type="GO" id="GO:0051536">
    <property type="term" value="F:iron-sulfur cluster binding"/>
    <property type="evidence" value="ECO:0007669"/>
    <property type="project" value="UniProtKB-KW"/>
</dbReference>
<dbReference type="AlphaFoldDB" id="A0A060HR54"/>
<dbReference type="GO" id="GO:0004527">
    <property type="term" value="F:exonuclease activity"/>
    <property type="evidence" value="ECO:0007669"/>
    <property type="project" value="UniProtKB-KW"/>
</dbReference>
<dbReference type="GO" id="GO:0051607">
    <property type="term" value="P:defense response to virus"/>
    <property type="evidence" value="ECO:0007669"/>
    <property type="project" value="UniProtKB-KW"/>
</dbReference>
<comment type="cofactor">
    <cofactor evidence="13">
        <name>Mg(2+)</name>
        <dbReference type="ChEBI" id="CHEBI:18420"/>
    </cofactor>
    <cofactor evidence="13">
        <name>Mn(2+)</name>
        <dbReference type="ChEBI" id="CHEBI:29035"/>
    </cofactor>
    <text evidence="13">Mg(2+) or Mn(2+) required for ssDNA cleavage activity.</text>
</comment>
<evidence type="ECO:0000259" key="14">
    <source>
        <dbReference type="Pfam" id="PF01930"/>
    </source>
</evidence>
<evidence type="ECO:0000256" key="8">
    <source>
        <dbReference type="ARBA" id="ARBA00022839"/>
    </source>
</evidence>
<keyword evidence="8 13" id="KW-0269">Exonuclease</keyword>
<dbReference type="HOGENOM" id="CLU_102055_2_0_2"/>
<dbReference type="OrthoDB" id="26676at2157"/>
<organism evidence="15 16">
    <name type="scientific">Nitrososphaera viennensis EN76</name>
    <dbReference type="NCBI Taxonomy" id="926571"/>
    <lineage>
        <taxon>Archaea</taxon>
        <taxon>Nitrososphaerota</taxon>
        <taxon>Nitrososphaeria</taxon>
        <taxon>Nitrososphaerales</taxon>
        <taxon>Nitrososphaeraceae</taxon>
        <taxon>Nitrososphaera</taxon>
    </lineage>
</organism>
<dbReference type="KEGG" id="nvn:NVIE_017300"/>
<evidence type="ECO:0000256" key="5">
    <source>
        <dbReference type="ARBA" id="ARBA00022722"/>
    </source>
</evidence>
<evidence type="ECO:0000256" key="9">
    <source>
        <dbReference type="ARBA" id="ARBA00023004"/>
    </source>
</evidence>
<evidence type="ECO:0000256" key="11">
    <source>
        <dbReference type="ARBA" id="ARBA00023118"/>
    </source>
</evidence>
<dbReference type="EMBL" id="CP007536">
    <property type="protein sequence ID" value="AIC15991.1"/>
    <property type="molecule type" value="Genomic_DNA"/>
</dbReference>
<accession>A0A060HR54</accession>
<dbReference type="Gene3D" id="3.90.320.10">
    <property type="match status" value="1"/>
</dbReference>
<evidence type="ECO:0000256" key="6">
    <source>
        <dbReference type="ARBA" id="ARBA00022723"/>
    </source>
</evidence>
<evidence type="ECO:0000256" key="4">
    <source>
        <dbReference type="ARBA" id="ARBA00020049"/>
    </source>
</evidence>
<dbReference type="GeneID" id="74946997"/>